<evidence type="ECO:0000313" key="4">
    <source>
        <dbReference type="EMBL" id="SPY94105.1"/>
    </source>
</evidence>
<name>A0A2X2C1Z3_PROMI</name>
<dbReference type="Proteomes" id="UP000254191">
    <property type="component" value="Unassembled WGS sequence"/>
</dbReference>
<dbReference type="InterPro" id="IPR004027">
    <property type="entry name" value="SEC_C_motif"/>
</dbReference>
<dbReference type="HAMAP" id="MF_00612">
    <property type="entry name" value="UPF0225"/>
    <property type="match status" value="1"/>
</dbReference>
<dbReference type="InterPro" id="IPR023006">
    <property type="entry name" value="YchJ-like"/>
</dbReference>
<dbReference type="SUPFAM" id="SSF103642">
    <property type="entry name" value="Sec-C motif"/>
    <property type="match status" value="1"/>
</dbReference>
<protein>
    <recommendedName>
        <fullName evidence="2">UPF0225 protein NCTC10975_00440</fullName>
    </recommendedName>
</protein>
<evidence type="ECO:0000313" key="7">
    <source>
        <dbReference type="Proteomes" id="UP000254191"/>
    </source>
</evidence>
<dbReference type="PANTHER" id="PTHR33747:SF1">
    <property type="entry name" value="ADENYLATE CYCLASE-ASSOCIATED CAP C-TERMINAL DOMAIN-CONTAINING PROTEIN"/>
    <property type="match status" value="1"/>
</dbReference>
<gene>
    <name evidence="4" type="primary">secA</name>
    <name evidence="5" type="synonym">secA_3</name>
    <name evidence="4" type="ORF">NCTC10975_00440</name>
    <name evidence="5" type="ORF">NCTC11938_04647</name>
</gene>
<feature type="domain" description="YchJ-like middle NTF2-like" evidence="3">
    <location>
        <begin position="53"/>
        <end position="153"/>
    </location>
</feature>
<evidence type="ECO:0000313" key="6">
    <source>
        <dbReference type="Proteomes" id="UP000251485"/>
    </source>
</evidence>
<organism evidence="4 6">
    <name type="scientific">Proteus mirabilis</name>
    <dbReference type="NCBI Taxonomy" id="584"/>
    <lineage>
        <taxon>Bacteria</taxon>
        <taxon>Pseudomonadati</taxon>
        <taxon>Pseudomonadota</taxon>
        <taxon>Gammaproteobacteria</taxon>
        <taxon>Enterobacterales</taxon>
        <taxon>Morganellaceae</taxon>
        <taxon>Proteus</taxon>
    </lineage>
</organism>
<dbReference type="AlphaFoldDB" id="A0A2X2C1Z3"/>
<dbReference type="Gene3D" id="3.10.450.50">
    <property type="match status" value="1"/>
</dbReference>
<dbReference type="EMBL" id="UAUE01000002">
    <property type="protein sequence ID" value="SPY94105.1"/>
    <property type="molecule type" value="Genomic_DNA"/>
</dbReference>
<evidence type="ECO:0000256" key="2">
    <source>
        <dbReference type="HAMAP-Rule" id="MF_00612"/>
    </source>
</evidence>
<evidence type="ECO:0000313" key="5">
    <source>
        <dbReference type="EMBL" id="SUC40351.1"/>
    </source>
</evidence>
<reference evidence="6 7" key="1">
    <citation type="submission" date="2018-06" db="EMBL/GenBank/DDBJ databases">
        <authorList>
            <consortium name="Pathogen Informatics"/>
            <person name="Doyle S."/>
        </authorList>
    </citation>
    <scope>NUCLEOTIDE SEQUENCE [LARGE SCALE GENOMIC DNA]</scope>
    <source>
        <strain evidence="4 6">NCTC10975</strain>
        <strain evidence="5 7">NCTC11938</strain>
    </source>
</reference>
<dbReference type="InterPro" id="IPR048469">
    <property type="entry name" value="YchJ-like_M"/>
</dbReference>
<dbReference type="NCBIfam" id="NF002486">
    <property type="entry name" value="PRK01752.1"/>
    <property type="match status" value="1"/>
</dbReference>
<dbReference type="Proteomes" id="UP000251485">
    <property type="component" value="Unassembled WGS sequence"/>
</dbReference>
<accession>A0A2X2C1Z3</accession>
<dbReference type="Pfam" id="PF02810">
    <property type="entry name" value="SEC-C"/>
    <property type="match status" value="2"/>
</dbReference>
<evidence type="ECO:0000256" key="1">
    <source>
        <dbReference type="ARBA" id="ARBA00010839"/>
    </source>
</evidence>
<sequence length="181" mass="20973">MTFIIPNRYFSDGDRRIKMDQDITLSNLCPCNSQLPYSECCEPYLLGTKNAPTAQALMRSRYSAFVTHNADHLIKTWHPSCRTPSLRDELIATFPNTQWLGLHIISAQENPRDNEAFVEFSACFIEINADDKQYLHERSRFLKIDDCWFYIDGVQPKVGRNDPCPCGSGRKYKKCCEHNRK</sequence>
<dbReference type="InterPro" id="IPR032710">
    <property type="entry name" value="NTF2-like_dom_sf"/>
</dbReference>
<proteinExistence type="inferred from homology"/>
<dbReference type="Pfam" id="PF17775">
    <property type="entry name" value="YchJ_M-like"/>
    <property type="match status" value="1"/>
</dbReference>
<evidence type="ECO:0000259" key="3">
    <source>
        <dbReference type="Pfam" id="PF17775"/>
    </source>
</evidence>
<dbReference type="SUPFAM" id="SSF54427">
    <property type="entry name" value="NTF2-like"/>
    <property type="match status" value="1"/>
</dbReference>
<dbReference type="PANTHER" id="PTHR33747">
    <property type="entry name" value="UPF0225 PROTEIN SCO1677"/>
    <property type="match status" value="1"/>
</dbReference>
<comment type="similarity">
    <text evidence="1 2">Belongs to the UPF0225 family.</text>
</comment>
<dbReference type="EMBL" id="UGTS01000006">
    <property type="protein sequence ID" value="SUC40351.1"/>
    <property type="molecule type" value="Genomic_DNA"/>
</dbReference>
<dbReference type="NCBIfam" id="NF002449">
    <property type="entry name" value="PRK01617.1"/>
    <property type="match status" value="1"/>
</dbReference>